<accession>A0A382H6C6</accession>
<dbReference type="PANTHER" id="PTHR43033">
    <property type="entry name" value="TRNA(ILE)-LYSIDINE SYNTHASE-RELATED"/>
    <property type="match status" value="1"/>
</dbReference>
<evidence type="ECO:0000256" key="5">
    <source>
        <dbReference type="ARBA" id="ARBA00022840"/>
    </source>
</evidence>
<dbReference type="NCBIfam" id="TIGR02432">
    <property type="entry name" value="lysidine_TilS_N"/>
    <property type="match status" value="1"/>
</dbReference>
<name>A0A382H6C6_9ZZZZ</name>
<keyword evidence="5" id="KW-0067">ATP-binding</keyword>
<protein>
    <recommendedName>
        <fullName evidence="1">tRNA(Ile)-lysidine synthetase</fullName>
        <ecNumber evidence="1">6.3.4.19</ecNumber>
    </recommendedName>
</protein>
<dbReference type="Pfam" id="PF01171">
    <property type="entry name" value="ATP_bind_3"/>
    <property type="match status" value="1"/>
</dbReference>
<evidence type="ECO:0000256" key="6">
    <source>
        <dbReference type="ARBA" id="ARBA00048539"/>
    </source>
</evidence>
<dbReference type="Gene3D" id="3.40.50.620">
    <property type="entry name" value="HUPs"/>
    <property type="match status" value="1"/>
</dbReference>
<keyword evidence="3" id="KW-0819">tRNA processing</keyword>
<evidence type="ECO:0000259" key="7">
    <source>
        <dbReference type="Pfam" id="PF01171"/>
    </source>
</evidence>
<dbReference type="EMBL" id="UINC01059251">
    <property type="protein sequence ID" value="SVB82457.1"/>
    <property type="molecule type" value="Genomic_DNA"/>
</dbReference>
<dbReference type="InterPro" id="IPR014729">
    <property type="entry name" value="Rossmann-like_a/b/a_fold"/>
</dbReference>
<feature type="non-terminal residue" evidence="8">
    <location>
        <position position="216"/>
    </location>
</feature>
<evidence type="ECO:0000313" key="8">
    <source>
        <dbReference type="EMBL" id="SVB82457.1"/>
    </source>
</evidence>
<dbReference type="PANTHER" id="PTHR43033:SF1">
    <property type="entry name" value="TRNA(ILE)-LYSIDINE SYNTHASE-RELATED"/>
    <property type="match status" value="1"/>
</dbReference>
<dbReference type="AlphaFoldDB" id="A0A382H6C6"/>
<organism evidence="8">
    <name type="scientific">marine metagenome</name>
    <dbReference type="NCBI Taxonomy" id="408172"/>
    <lineage>
        <taxon>unclassified sequences</taxon>
        <taxon>metagenomes</taxon>
        <taxon>ecological metagenomes</taxon>
    </lineage>
</organism>
<dbReference type="InterPro" id="IPR012795">
    <property type="entry name" value="tRNA_Ile_lys_synt_N"/>
</dbReference>
<evidence type="ECO:0000256" key="3">
    <source>
        <dbReference type="ARBA" id="ARBA00022694"/>
    </source>
</evidence>
<dbReference type="SUPFAM" id="SSF52402">
    <property type="entry name" value="Adenine nucleotide alpha hydrolases-like"/>
    <property type="match status" value="1"/>
</dbReference>
<dbReference type="InterPro" id="IPR011063">
    <property type="entry name" value="TilS/TtcA_N"/>
</dbReference>
<sequence length="216" mass="24152">MDDLELGEGGGPILVAVSGGLDSCVLLHLLRFCNCLPRAKLVVAHFDHCIRVRSGADADWVTGLCRAWRLPLIVRRAVTPLVSEESARNARYDFLESVRAETGATAILTAHHADDQAETVLFRLLRGTGQWGLAGIPASRDGIIMRPLLDFWRDEIEAYARRVGLTWLDDESNRDLRFTRNVLRTRILPDAERLVAPRARNALVRLAKLARHEEEG</sequence>
<dbReference type="GO" id="GO:0008033">
    <property type="term" value="P:tRNA processing"/>
    <property type="evidence" value="ECO:0007669"/>
    <property type="project" value="UniProtKB-KW"/>
</dbReference>
<gene>
    <name evidence="8" type="ORF">METZ01_LOCUS235311</name>
</gene>
<evidence type="ECO:0000256" key="2">
    <source>
        <dbReference type="ARBA" id="ARBA00022598"/>
    </source>
</evidence>
<dbReference type="EC" id="6.3.4.19" evidence="1"/>
<feature type="domain" description="tRNA(Ile)-lysidine/2-thiocytidine synthase N-terminal" evidence="7">
    <location>
        <begin position="13"/>
        <end position="185"/>
    </location>
</feature>
<dbReference type="InterPro" id="IPR012094">
    <property type="entry name" value="tRNA_Ile_lys_synt"/>
</dbReference>
<reference evidence="8" key="1">
    <citation type="submission" date="2018-05" db="EMBL/GenBank/DDBJ databases">
        <authorList>
            <person name="Lanie J.A."/>
            <person name="Ng W.-L."/>
            <person name="Kazmierczak K.M."/>
            <person name="Andrzejewski T.M."/>
            <person name="Davidsen T.M."/>
            <person name="Wayne K.J."/>
            <person name="Tettelin H."/>
            <person name="Glass J.I."/>
            <person name="Rusch D."/>
            <person name="Podicherti R."/>
            <person name="Tsui H.-C.T."/>
            <person name="Winkler M.E."/>
        </authorList>
    </citation>
    <scope>NUCLEOTIDE SEQUENCE</scope>
</reference>
<dbReference type="HAMAP" id="MF_01161">
    <property type="entry name" value="tRNA_Ile_lys_synt"/>
    <property type="match status" value="1"/>
</dbReference>
<dbReference type="GO" id="GO:0005524">
    <property type="term" value="F:ATP binding"/>
    <property type="evidence" value="ECO:0007669"/>
    <property type="project" value="UniProtKB-KW"/>
</dbReference>
<evidence type="ECO:0000256" key="1">
    <source>
        <dbReference type="ARBA" id="ARBA00013267"/>
    </source>
</evidence>
<dbReference type="GO" id="GO:0032267">
    <property type="term" value="F:tRNA(Ile)-lysidine synthase activity"/>
    <property type="evidence" value="ECO:0007669"/>
    <property type="project" value="UniProtKB-EC"/>
</dbReference>
<comment type="catalytic activity">
    <reaction evidence="6">
        <text>cytidine(34) in tRNA(Ile2) + L-lysine + ATP = lysidine(34) in tRNA(Ile2) + AMP + diphosphate + H(+)</text>
        <dbReference type="Rhea" id="RHEA:43744"/>
        <dbReference type="Rhea" id="RHEA-COMP:10625"/>
        <dbReference type="Rhea" id="RHEA-COMP:10670"/>
        <dbReference type="ChEBI" id="CHEBI:15378"/>
        <dbReference type="ChEBI" id="CHEBI:30616"/>
        <dbReference type="ChEBI" id="CHEBI:32551"/>
        <dbReference type="ChEBI" id="CHEBI:33019"/>
        <dbReference type="ChEBI" id="CHEBI:82748"/>
        <dbReference type="ChEBI" id="CHEBI:83665"/>
        <dbReference type="ChEBI" id="CHEBI:456215"/>
        <dbReference type="EC" id="6.3.4.19"/>
    </reaction>
</comment>
<keyword evidence="4" id="KW-0547">Nucleotide-binding</keyword>
<evidence type="ECO:0000256" key="4">
    <source>
        <dbReference type="ARBA" id="ARBA00022741"/>
    </source>
</evidence>
<proteinExistence type="inferred from homology"/>
<dbReference type="CDD" id="cd01992">
    <property type="entry name" value="TilS_N"/>
    <property type="match status" value="1"/>
</dbReference>
<keyword evidence="2" id="KW-0436">Ligase</keyword>